<accession>A0A4U9Z671</accession>
<evidence type="ECO:0000313" key="3">
    <source>
        <dbReference type="Proteomes" id="UP000304914"/>
    </source>
</evidence>
<evidence type="ECO:0000313" key="2">
    <source>
        <dbReference type="EMBL" id="VTS35175.1"/>
    </source>
</evidence>
<keyword evidence="2" id="KW-0418">Kinase</keyword>
<keyword evidence="1" id="KW-0812">Transmembrane</keyword>
<gene>
    <name evidence="2" type="ORF">NCTC5385_01773</name>
</gene>
<dbReference type="GO" id="GO:0016301">
    <property type="term" value="F:kinase activity"/>
    <property type="evidence" value="ECO:0007669"/>
    <property type="project" value="UniProtKB-KW"/>
</dbReference>
<proteinExistence type="predicted"/>
<reference evidence="2 3" key="1">
    <citation type="submission" date="2019-05" db="EMBL/GenBank/DDBJ databases">
        <authorList>
            <consortium name="Pathogen Informatics"/>
        </authorList>
    </citation>
    <scope>NUCLEOTIDE SEQUENCE [LARGE SCALE GENOMIC DNA]</scope>
    <source>
        <strain evidence="2 3">NCTC5385</strain>
    </source>
</reference>
<sequence>MVNMEREVGLTFREKLRLEVFAGFKKTALIIGLSYVVVLTLFIVSVQYSQLAGGTNDIVSYFNTVHWKSDRLFAKLEEKGLNQFLSGHLSDSCQGT</sequence>
<dbReference type="RefSeq" id="WP_225247819.1">
    <property type="nucleotide sequence ID" value="NZ_LR594035.1"/>
</dbReference>
<protein>
    <submittedName>
        <fullName evidence="2">Histidine kinase</fullName>
    </submittedName>
</protein>
<feature type="transmembrane region" description="Helical" evidence="1">
    <location>
        <begin position="27"/>
        <end position="48"/>
    </location>
</feature>
<organism evidence="2 3">
    <name type="scientific">Streptococcus pseudoporcinus</name>
    <dbReference type="NCBI Taxonomy" id="361101"/>
    <lineage>
        <taxon>Bacteria</taxon>
        <taxon>Bacillati</taxon>
        <taxon>Bacillota</taxon>
        <taxon>Bacilli</taxon>
        <taxon>Lactobacillales</taxon>
        <taxon>Streptococcaceae</taxon>
        <taxon>Streptococcus</taxon>
    </lineage>
</organism>
<keyword evidence="2" id="KW-0808">Transferase</keyword>
<name>A0A4U9Z671_9STRE</name>
<keyword evidence="1" id="KW-0472">Membrane</keyword>
<dbReference type="Proteomes" id="UP000304914">
    <property type="component" value="Chromosome"/>
</dbReference>
<evidence type="ECO:0000256" key="1">
    <source>
        <dbReference type="SAM" id="Phobius"/>
    </source>
</evidence>
<dbReference type="AlphaFoldDB" id="A0A4U9Z671"/>
<dbReference type="EMBL" id="LR594035">
    <property type="protein sequence ID" value="VTS35175.1"/>
    <property type="molecule type" value="Genomic_DNA"/>
</dbReference>
<keyword evidence="1" id="KW-1133">Transmembrane helix</keyword>